<dbReference type="AlphaFoldDB" id="A0A1I7EC11"/>
<evidence type="ECO:0000313" key="2">
    <source>
        <dbReference type="EMBL" id="SFU21496.1"/>
    </source>
</evidence>
<keyword evidence="3" id="KW-1185">Reference proteome</keyword>
<evidence type="ECO:0000256" key="1">
    <source>
        <dbReference type="SAM" id="MobiDB-lite"/>
    </source>
</evidence>
<evidence type="ECO:0000313" key="3">
    <source>
        <dbReference type="Proteomes" id="UP000182466"/>
    </source>
</evidence>
<protein>
    <submittedName>
        <fullName evidence="2">Uncharacterized protein</fullName>
    </submittedName>
</protein>
<gene>
    <name evidence="2" type="ORF">SAMN05216236_16217</name>
</gene>
<accession>A0A1I7EC11</accession>
<dbReference type="Proteomes" id="UP000182466">
    <property type="component" value="Unassembled WGS sequence"/>
</dbReference>
<name>A0A1I7EC11_9RHOB</name>
<feature type="region of interest" description="Disordered" evidence="1">
    <location>
        <begin position="1"/>
        <end position="21"/>
    </location>
</feature>
<proteinExistence type="predicted"/>
<reference evidence="2 3" key="1">
    <citation type="submission" date="2016-10" db="EMBL/GenBank/DDBJ databases">
        <authorList>
            <person name="de Groot N.N."/>
        </authorList>
    </citation>
    <scope>NUCLEOTIDE SEQUENCE [LARGE SCALE GENOMIC DNA]</scope>
    <source>
        <strain evidence="2 3">CGMCC 1.10959</strain>
    </source>
</reference>
<dbReference type="EMBL" id="FPAW01000062">
    <property type="protein sequence ID" value="SFU21496.1"/>
    <property type="molecule type" value="Genomic_DNA"/>
</dbReference>
<sequence length="79" mass="8787">MHWPRPTGSPLSRFQSESSAGARCSTLVRRLNDRNRHKEGQAVLFDGSASLLHVARTILCQREHSGKSLCEPDALMAEQ</sequence>
<organism evidence="2 3">
    <name type="scientific">Sedimentitalea nanhaiensis</name>
    <dbReference type="NCBI Taxonomy" id="999627"/>
    <lineage>
        <taxon>Bacteria</taxon>
        <taxon>Pseudomonadati</taxon>
        <taxon>Pseudomonadota</taxon>
        <taxon>Alphaproteobacteria</taxon>
        <taxon>Rhodobacterales</taxon>
        <taxon>Paracoccaceae</taxon>
        <taxon>Sedimentitalea</taxon>
    </lineage>
</organism>
<feature type="compositionally biased region" description="Polar residues" evidence="1">
    <location>
        <begin position="9"/>
        <end position="19"/>
    </location>
</feature>